<dbReference type="OrthoDB" id="1634058at2"/>
<dbReference type="EMBL" id="LR590481">
    <property type="protein sequence ID" value="VTQ83771.1"/>
    <property type="molecule type" value="Genomic_DNA"/>
</dbReference>
<gene>
    <name evidence="1" type="ORF">NCTC503_00417</name>
</gene>
<sequence length="105" mass="12598">MSRKRLVISLSETLNNELNEVIKKNNIKKSKFIREAIILYIEETKKLKLQEQMKKGYEEMAEVNLQYCELGFENYNEELNEYETGLLESDFPYDNDSETRRYILC</sequence>
<evidence type="ECO:0000313" key="1">
    <source>
        <dbReference type="EMBL" id="VTQ83771.1"/>
    </source>
</evidence>
<proteinExistence type="predicted"/>
<dbReference type="SUPFAM" id="SSF47598">
    <property type="entry name" value="Ribbon-helix-helix"/>
    <property type="match status" value="1"/>
</dbReference>
<protein>
    <submittedName>
        <fullName evidence="1">CopG-family transcriptional regulator</fullName>
    </submittedName>
</protein>
<dbReference type="InterPro" id="IPR013321">
    <property type="entry name" value="Arc_rbn_hlx_hlx"/>
</dbReference>
<accession>A0A4U9R0N3</accession>
<dbReference type="Gene3D" id="1.10.1220.10">
    <property type="entry name" value="Met repressor-like"/>
    <property type="match status" value="1"/>
</dbReference>
<dbReference type="InterPro" id="IPR010985">
    <property type="entry name" value="Ribbon_hlx_hlx"/>
</dbReference>
<dbReference type="KEGG" id="hhw:NCTC503_00417"/>
<name>A0A4U9R0N3_HATHI</name>
<dbReference type="AlphaFoldDB" id="A0A4U9R0N3"/>
<keyword evidence="2" id="KW-1185">Reference proteome</keyword>
<dbReference type="GO" id="GO:0006355">
    <property type="term" value="P:regulation of DNA-templated transcription"/>
    <property type="evidence" value="ECO:0007669"/>
    <property type="project" value="InterPro"/>
</dbReference>
<evidence type="ECO:0000313" key="2">
    <source>
        <dbReference type="Proteomes" id="UP000308489"/>
    </source>
</evidence>
<dbReference type="RefSeq" id="WP_138209219.1">
    <property type="nucleotide sequence ID" value="NZ_CBCRUQ010000008.1"/>
</dbReference>
<dbReference type="Proteomes" id="UP000308489">
    <property type="component" value="Chromosome 1"/>
</dbReference>
<organism evidence="1 2">
    <name type="scientific">Hathewaya histolytica</name>
    <name type="common">Clostridium histolyticum</name>
    <dbReference type="NCBI Taxonomy" id="1498"/>
    <lineage>
        <taxon>Bacteria</taxon>
        <taxon>Bacillati</taxon>
        <taxon>Bacillota</taxon>
        <taxon>Clostridia</taxon>
        <taxon>Eubacteriales</taxon>
        <taxon>Clostridiaceae</taxon>
        <taxon>Hathewaya</taxon>
    </lineage>
</organism>
<reference evidence="1 2" key="1">
    <citation type="submission" date="2019-05" db="EMBL/GenBank/DDBJ databases">
        <authorList>
            <consortium name="Pathogen Informatics"/>
        </authorList>
    </citation>
    <scope>NUCLEOTIDE SEQUENCE [LARGE SCALE GENOMIC DNA]</scope>
    <source>
        <strain evidence="1 2">NCTC503</strain>
    </source>
</reference>